<dbReference type="Proteomes" id="UP000813463">
    <property type="component" value="Chromosome 4"/>
</dbReference>
<keyword evidence="1" id="KW-1185">Reference proteome</keyword>
<protein>
    <submittedName>
        <fullName evidence="2">Uncharacterized protein At2g33490-like</fullName>
    </submittedName>
</protein>
<organism evidence="1 2">
    <name type="scientific">Spinacia oleracea</name>
    <name type="common">Spinach</name>
    <dbReference type="NCBI Taxonomy" id="3562"/>
    <lineage>
        <taxon>Eukaryota</taxon>
        <taxon>Viridiplantae</taxon>
        <taxon>Streptophyta</taxon>
        <taxon>Embryophyta</taxon>
        <taxon>Tracheophyta</taxon>
        <taxon>Spermatophyta</taxon>
        <taxon>Magnoliopsida</taxon>
        <taxon>eudicotyledons</taxon>
        <taxon>Gunneridae</taxon>
        <taxon>Pentapetalae</taxon>
        <taxon>Caryophyllales</taxon>
        <taxon>Chenopodiaceae</taxon>
        <taxon>Chenopodioideae</taxon>
        <taxon>Anserineae</taxon>
        <taxon>Spinacia</taxon>
    </lineage>
</organism>
<evidence type="ECO:0000313" key="2">
    <source>
        <dbReference type="RefSeq" id="XP_021843656.2"/>
    </source>
</evidence>
<reference evidence="1" key="1">
    <citation type="journal article" date="2021" name="Nat. Commun.">
        <title>Genomic analyses provide insights into spinach domestication and the genetic basis of agronomic traits.</title>
        <authorList>
            <person name="Cai X."/>
            <person name="Sun X."/>
            <person name="Xu C."/>
            <person name="Sun H."/>
            <person name="Wang X."/>
            <person name="Ge C."/>
            <person name="Zhang Z."/>
            <person name="Wang Q."/>
            <person name="Fei Z."/>
            <person name="Jiao C."/>
            <person name="Wang Q."/>
        </authorList>
    </citation>
    <scope>NUCLEOTIDE SEQUENCE [LARGE SCALE GENOMIC DNA]</scope>
    <source>
        <strain evidence="1">cv. Varoflay</strain>
    </source>
</reference>
<dbReference type="PANTHER" id="PTHR34119">
    <property type="entry name" value="HYDROXYPROLINE-RICH GLYCOPROTEIN-LIKE"/>
    <property type="match status" value="1"/>
</dbReference>
<evidence type="ECO:0000313" key="1">
    <source>
        <dbReference type="Proteomes" id="UP000813463"/>
    </source>
</evidence>
<sequence>MKLKDFERNVKDSHEDSFIREKRIIGQSAPLFTLQKFKPAEKIRQLQTSSSRKFHSYALPKPGDTTRISARSENRVLSTKPNPLLAGNLYHSPSLVPNTYENLVRTEMHNFHA</sequence>
<dbReference type="GeneID" id="110783614"/>
<proteinExistence type="predicted"/>
<accession>A0A9R0JQR6</accession>
<dbReference type="RefSeq" id="XP_021843656.2">
    <property type="nucleotide sequence ID" value="XM_021987964.2"/>
</dbReference>
<dbReference type="AlphaFoldDB" id="A0A9R0JQR6"/>
<dbReference type="KEGG" id="soe:110783614"/>
<gene>
    <name evidence="2" type="primary">LOC110783614</name>
</gene>
<name>A0A9R0JQR6_SPIOL</name>
<reference evidence="2" key="2">
    <citation type="submission" date="2025-08" db="UniProtKB">
        <authorList>
            <consortium name="RefSeq"/>
        </authorList>
    </citation>
    <scope>IDENTIFICATION</scope>
    <source>
        <tissue evidence="2">Leaf</tissue>
    </source>
</reference>
<dbReference type="InterPro" id="IPR037488">
    <property type="entry name" value="At2g33490-like"/>
</dbReference>
<dbReference type="PANTHER" id="PTHR34119:SF1">
    <property type="entry name" value="OS04G0394700 PROTEIN"/>
    <property type="match status" value="1"/>
</dbReference>